<dbReference type="EMBL" id="QORN01000006">
    <property type="protein sequence ID" value="MBD5805861.1"/>
    <property type="molecule type" value="Genomic_DNA"/>
</dbReference>
<feature type="transmembrane region" description="Helical" evidence="7">
    <location>
        <begin position="72"/>
        <end position="89"/>
    </location>
</feature>
<dbReference type="PANTHER" id="PTHR42718">
    <property type="entry name" value="MAJOR FACILITATOR SUPERFAMILY MULTIDRUG TRANSPORTER MFSC"/>
    <property type="match status" value="1"/>
</dbReference>
<evidence type="ECO:0000256" key="4">
    <source>
        <dbReference type="ARBA" id="ARBA00022692"/>
    </source>
</evidence>
<feature type="transmembrane region" description="Helical" evidence="7">
    <location>
        <begin position="158"/>
        <end position="180"/>
    </location>
</feature>
<organism evidence="9 10">
    <name type="scientific">Limosilactobacillus walteri</name>
    <dbReference type="NCBI Taxonomy" id="2268022"/>
    <lineage>
        <taxon>Bacteria</taxon>
        <taxon>Bacillati</taxon>
        <taxon>Bacillota</taxon>
        <taxon>Bacilli</taxon>
        <taxon>Lactobacillales</taxon>
        <taxon>Lactobacillaceae</taxon>
        <taxon>Limosilactobacillus</taxon>
    </lineage>
</organism>
<evidence type="ECO:0000313" key="10">
    <source>
        <dbReference type="Proteomes" id="UP000704341"/>
    </source>
</evidence>
<dbReference type="InterPro" id="IPR004638">
    <property type="entry name" value="EmrB-like"/>
</dbReference>
<evidence type="ECO:0000256" key="1">
    <source>
        <dbReference type="ARBA" id="ARBA00004651"/>
    </source>
</evidence>
<dbReference type="PROSITE" id="PS50850">
    <property type="entry name" value="MFS"/>
    <property type="match status" value="1"/>
</dbReference>
<protein>
    <submittedName>
        <fullName evidence="9">MFS transporter</fullName>
    </submittedName>
</protein>
<accession>A0ABR8P523</accession>
<feature type="transmembrane region" description="Helical" evidence="7">
    <location>
        <begin position="324"/>
        <end position="343"/>
    </location>
</feature>
<feature type="transmembrane region" description="Helical" evidence="7">
    <location>
        <begin position="296"/>
        <end position="317"/>
    </location>
</feature>
<evidence type="ECO:0000256" key="2">
    <source>
        <dbReference type="ARBA" id="ARBA00022448"/>
    </source>
</evidence>
<gene>
    <name evidence="9" type="ORF">DTK66_01845</name>
</gene>
<keyword evidence="2" id="KW-0813">Transport</keyword>
<dbReference type="Gene3D" id="1.20.1250.20">
    <property type="entry name" value="MFS general substrate transporter like domains"/>
    <property type="match status" value="1"/>
</dbReference>
<keyword evidence="10" id="KW-1185">Reference proteome</keyword>
<feature type="transmembrane region" description="Helical" evidence="7">
    <location>
        <begin position="259"/>
        <end position="284"/>
    </location>
</feature>
<dbReference type="Gene3D" id="1.20.1720.10">
    <property type="entry name" value="Multidrug resistance protein D"/>
    <property type="match status" value="1"/>
</dbReference>
<feature type="transmembrane region" description="Helical" evidence="7">
    <location>
        <begin position="41"/>
        <end position="60"/>
    </location>
</feature>
<dbReference type="NCBIfam" id="TIGR00711">
    <property type="entry name" value="efflux_EmrB"/>
    <property type="match status" value="1"/>
</dbReference>
<feature type="domain" description="Major facilitator superfamily (MFS) profile" evidence="8">
    <location>
        <begin position="6"/>
        <end position="436"/>
    </location>
</feature>
<evidence type="ECO:0000256" key="5">
    <source>
        <dbReference type="ARBA" id="ARBA00022989"/>
    </source>
</evidence>
<feature type="transmembrane region" description="Helical" evidence="7">
    <location>
        <begin position="95"/>
        <end position="118"/>
    </location>
</feature>
<keyword evidence="5 7" id="KW-1133">Transmembrane helix</keyword>
<feature type="transmembrane region" description="Helical" evidence="7">
    <location>
        <begin position="217"/>
        <end position="239"/>
    </location>
</feature>
<name>A0ABR8P523_9LACO</name>
<sequence>MKKVFVIIAMSIGIFLCMLDTTVMNVALPTIQTSLNVKLNNLSWALNIYTILFATLIIPLGKIAERLGINKTYISGLIIFIVGSTFSALSNTLPILILGRALQSIGAAIVFPLSMSIGIASTNLATRKKVIAILGITQGLAAALGPVIGGILTQFLSWRWIFIINIPLSIISLFICLSTLELHETPKKEPIDFWGSLLSMISLFSLTLSLVQGRIWGWVSVRIISLLTFFAITLVLFIIHENKTKYPMIPLELFKNREFTGSAITIVLSNLFLVAVTVVLPTYFVKIQNKTELEAALLITPITGMIFIFSPLAAILIDKLGSRAVIATGFLLMTISFILFATINMKNLALVIITCLILGIGYGIIAGPITVLAASDFKGSLLNASQSVAGVLRQIGISLAIAIYVTGLYGNLVTAKHNSVKYIKNEVATLNIPQLKKQAVIDKSIYSLSHSANDSSGKHFTSNERELLIHKNYETALLSQPTSLPKRAKVKIYSQVQAKVDKRLNDLNKQINLTITKIKSFATNEYGKAFTKLYKYSIIFVALSLLTSFLFPRKKTKTSY</sequence>
<evidence type="ECO:0000256" key="7">
    <source>
        <dbReference type="SAM" id="Phobius"/>
    </source>
</evidence>
<dbReference type="SUPFAM" id="SSF103473">
    <property type="entry name" value="MFS general substrate transporter"/>
    <property type="match status" value="1"/>
</dbReference>
<comment type="subcellular location">
    <subcellularLocation>
        <location evidence="1">Cell membrane</location>
        <topology evidence="1">Multi-pass membrane protein</topology>
    </subcellularLocation>
</comment>
<dbReference type="CDD" id="cd17321">
    <property type="entry name" value="MFS_MMR_MDR_like"/>
    <property type="match status" value="1"/>
</dbReference>
<keyword evidence="6 7" id="KW-0472">Membrane</keyword>
<dbReference type="InterPro" id="IPR011701">
    <property type="entry name" value="MFS"/>
</dbReference>
<dbReference type="InterPro" id="IPR036259">
    <property type="entry name" value="MFS_trans_sf"/>
</dbReference>
<keyword evidence="3" id="KW-1003">Cell membrane</keyword>
<feature type="transmembrane region" description="Helical" evidence="7">
    <location>
        <begin position="533"/>
        <end position="551"/>
    </location>
</feature>
<keyword evidence="4 7" id="KW-0812">Transmembrane</keyword>
<feature type="transmembrane region" description="Helical" evidence="7">
    <location>
        <begin position="130"/>
        <end position="152"/>
    </location>
</feature>
<dbReference type="PRINTS" id="PR01036">
    <property type="entry name" value="TCRTETB"/>
</dbReference>
<evidence type="ECO:0000256" key="6">
    <source>
        <dbReference type="ARBA" id="ARBA00023136"/>
    </source>
</evidence>
<dbReference type="RefSeq" id="WP_191667658.1">
    <property type="nucleotide sequence ID" value="NZ_QORN01000006.1"/>
</dbReference>
<feature type="transmembrane region" description="Helical" evidence="7">
    <location>
        <begin position="395"/>
        <end position="412"/>
    </location>
</feature>
<dbReference type="Pfam" id="PF07690">
    <property type="entry name" value="MFS_1"/>
    <property type="match status" value="1"/>
</dbReference>
<dbReference type="InterPro" id="IPR020846">
    <property type="entry name" value="MFS_dom"/>
</dbReference>
<proteinExistence type="predicted"/>
<reference evidence="9 10" key="1">
    <citation type="submission" date="2018-07" db="EMBL/GenBank/DDBJ databases">
        <title>Phylogenomic Insights into understanding Host Adaptation of Lactobacillus reuteri by a novel species, Lactobacillus spp. M31.</title>
        <authorList>
            <person name="Sharma S."/>
            <person name="Patil P."/>
            <person name="Korpole S."/>
            <person name="Patil P.B."/>
        </authorList>
    </citation>
    <scope>NUCLEOTIDE SEQUENCE [LARGE SCALE GENOMIC DNA]</scope>
    <source>
        <strain evidence="9 10">M31</strain>
    </source>
</reference>
<dbReference type="Proteomes" id="UP000704341">
    <property type="component" value="Unassembled WGS sequence"/>
</dbReference>
<dbReference type="PANTHER" id="PTHR42718:SF46">
    <property type="entry name" value="BLR6921 PROTEIN"/>
    <property type="match status" value="1"/>
</dbReference>
<comment type="caution">
    <text evidence="9">The sequence shown here is derived from an EMBL/GenBank/DDBJ whole genome shotgun (WGS) entry which is preliminary data.</text>
</comment>
<feature type="transmembrane region" description="Helical" evidence="7">
    <location>
        <begin position="349"/>
        <end position="374"/>
    </location>
</feature>
<evidence type="ECO:0000313" key="9">
    <source>
        <dbReference type="EMBL" id="MBD5805861.1"/>
    </source>
</evidence>
<evidence type="ECO:0000259" key="8">
    <source>
        <dbReference type="PROSITE" id="PS50850"/>
    </source>
</evidence>
<evidence type="ECO:0000256" key="3">
    <source>
        <dbReference type="ARBA" id="ARBA00022475"/>
    </source>
</evidence>